<dbReference type="GO" id="GO:0019877">
    <property type="term" value="P:diaminopimelate biosynthetic process"/>
    <property type="evidence" value="ECO:0007669"/>
    <property type="project" value="UniProtKB-ARBA"/>
</dbReference>
<feature type="binding site" evidence="2">
    <location>
        <position position="134"/>
    </location>
    <ligand>
        <name>Mn(2+)</name>
        <dbReference type="ChEBI" id="CHEBI:29035"/>
        <label>2</label>
    </ligand>
</feature>
<dbReference type="InterPro" id="IPR017439">
    <property type="entry name" value="Amidohydrolase"/>
</dbReference>
<keyword evidence="2" id="KW-0479">Metal-binding</keyword>
<comment type="caution">
    <text evidence="4">The sequence shown here is derived from an EMBL/GenBank/DDBJ whole genome shotgun (WGS) entry which is preliminary data.</text>
</comment>
<keyword evidence="1 4" id="KW-0378">Hydrolase</keyword>
<keyword evidence="5" id="KW-1185">Reference proteome</keyword>
<evidence type="ECO:0000259" key="3">
    <source>
        <dbReference type="Pfam" id="PF07687"/>
    </source>
</evidence>
<dbReference type="SUPFAM" id="SSF53187">
    <property type="entry name" value="Zn-dependent exopeptidases"/>
    <property type="match status" value="1"/>
</dbReference>
<dbReference type="Gene3D" id="3.30.70.360">
    <property type="match status" value="1"/>
</dbReference>
<gene>
    <name evidence="4" type="ORF">DFR47_10275</name>
</gene>
<feature type="binding site" evidence="2">
    <location>
        <position position="99"/>
    </location>
    <ligand>
        <name>Mn(2+)</name>
        <dbReference type="ChEBI" id="CHEBI:29035"/>
        <label>2</label>
    </ligand>
</feature>
<dbReference type="Proteomes" id="UP000252893">
    <property type="component" value="Unassembled WGS sequence"/>
</dbReference>
<protein>
    <submittedName>
        <fullName evidence="4">Hippurate hydrolase</fullName>
    </submittedName>
</protein>
<dbReference type="RefSeq" id="WP_113943327.1">
    <property type="nucleotide sequence ID" value="NZ_JBHEEG010000012.1"/>
</dbReference>
<evidence type="ECO:0000256" key="1">
    <source>
        <dbReference type="ARBA" id="ARBA00022801"/>
    </source>
</evidence>
<name>A0A366E735_9HYPH</name>
<evidence type="ECO:0000313" key="5">
    <source>
        <dbReference type="Proteomes" id="UP000252893"/>
    </source>
</evidence>
<evidence type="ECO:0000313" key="4">
    <source>
        <dbReference type="EMBL" id="RBO97294.1"/>
    </source>
</evidence>
<dbReference type="FunFam" id="3.30.70.360:FF:000001">
    <property type="entry name" value="N-acetyldiaminopimelate deacetylase"/>
    <property type="match status" value="1"/>
</dbReference>
<dbReference type="GO" id="GO:0050118">
    <property type="term" value="F:N-acetyldiaminopimelate deacetylase activity"/>
    <property type="evidence" value="ECO:0007669"/>
    <property type="project" value="UniProtKB-ARBA"/>
</dbReference>
<dbReference type="PIRSF" id="PIRSF005962">
    <property type="entry name" value="Pept_M20D_amidohydro"/>
    <property type="match status" value="1"/>
</dbReference>
<dbReference type="PANTHER" id="PTHR11014:SF63">
    <property type="entry name" value="METALLOPEPTIDASE, PUTATIVE (AFU_ORTHOLOGUE AFUA_6G09600)-RELATED"/>
    <property type="match status" value="1"/>
</dbReference>
<dbReference type="Gene3D" id="3.40.630.10">
    <property type="entry name" value="Zn peptidases"/>
    <property type="match status" value="1"/>
</dbReference>
<dbReference type="Pfam" id="PF07687">
    <property type="entry name" value="M20_dimer"/>
    <property type="match status" value="1"/>
</dbReference>
<dbReference type="InterPro" id="IPR036264">
    <property type="entry name" value="Bact_exopeptidase_dim_dom"/>
</dbReference>
<proteinExistence type="predicted"/>
<sequence length="393" mass="42122">MTDPILDDIAFLTELRRDLHAHPELGFEEERTSDIVAKFLEEAGITIHRGLGGTGVVGTLQIGNGTRTIGLRADMDALAMPEMADRPYKSKFAGKMHACGHDGHTTLLLGAARALAKSRNFSGTVHFIFQPAEEGRGGAKRMVEEGLFNLFPCDAVYGLHNMPGLDPDEIAVVEGPQLASSDSWRVTFRGTGTHGAKPHLGKDPVTAAATFIASLQTIIGRVVDPLQPAVVSACSLQAGDPKALNVIPDVVEIGGTARAYTPHVRDQLEQEIGRLAQGTAMMYGIAAEYEFIRRIPPVVNNADATARALRAAQDVFGSKVRTSFPPSTAGDDFAFFAGEAPGCYVWLGNGPAVDGALHHNTAYDFNDDAIEHGVRFWTRLVEQELSGEHDATA</sequence>
<dbReference type="GO" id="GO:0046872">
    <property type="term" value="F:metal ion binding"/>
    <property type="evidence" value="ECO:0007669"/>
    <property type="project" value="UniProtKB-KW"/>
</dbReference>
<dbReference type="AlphaFoldDB" id="A0A366E735"/>
<feature type="binding site" evidence="2">
    <location>
        <position position="101"/>
    </location>
    <ligand>
        <name>Mn(2+)</name>
        <dbReference type="ChEBI" id="CHEBI:29035"/>
        <label>2</label>
    </ligand>
</feature>
<dbReference type="PANTHER" id="PTHR11014">
    <property type="entry name" value="PEPTIDASE M20 FAMILY MEMBER"/>
    <property type="match status" value="1"/>
</dbReference>
<accession>A0A366E735</accession>
<feature type="binding site" evidence="2">
    <location>
        <position position="160"/>
    </location>
    <ligand>
        <name>Mn(2+)</name>
        <dbReference type="ChEBI" id="CHEBI:29035"/>
        <label>2</label>
    </ligand>
</feature>
<dbReference type="OrthoDB" id="9777385at2"/>
<dbReference type="InterPro" id="IPR002933">
    <property type="entry name" value="Peptidase_M20"/>
</dbReference>
<dbReference type="InterPro" id="IPR011650">
    <property type="entry name" value="Peptidase_M20_dimer"/>
</dbReference>
<dbReference type="SUPFAM" id="SSF55031">
    <property type="entry name" value="Bacterial exopeptidase dimerisation domain"/>
    <property type="match status" value="1"/>
</dbReference>
<dbReference type="Pfam" id="PF01546">
    <property type="entry name" value="Peptidase_M20"/>
    <property type="match status" value="1"/>
</dbReference>
<feature type="binding site" evidence="2">
    <location>
        <position position="359"/>
    </location>
    <ligand>
        <name>Mn(2+)</name>
        <dbReference type="ChEBI" id="CHEBI:29035"/>
        <label>2</label>
    </ligand>
</feature>
<keyword evidence="2" id="KW-0464">Manganese</keyword>
<dbReference type="EMBL" id="QNRH01000002">
    <property type="protein sequence ID" value="RBO97294.1"/>
    <property type="molecule type" value="Genomic_DNA"/>
</dbReference>
<evidence type="ECO:0000256" key="2">
    <source>
        <dbReference type="PIRSR" id="PIRSR005962-1"/>
    </source>
</evidence>
<comment type="cofactor">
    <cofactor evidence="2">
        <name>Mn(2+)</name>
        <dbReference type="ChEBI" id="CHEBI:29035"/>
    </cofactor>
    <text evidence="2">The Mn(2+) ion enhances activity.</text>
</comment>
<feature type="domain" description="Peptidase M20 dimerisation" evidence="3">
    <location>
        <begin position="182"/>
        <end position="274"/>
    </location>
</feature>
<dbReference type="NCBIfam" id="TIGR01891">
    <property type="entry name" value="amidohydrolases"/>
    <property type="match status" value="1"/>
</dbReference>
<organism evidence="4 5">
    <name type="scientific">Pseudochrobactrum asaccharolyticum</name>
    <dbReference type="NCBI Taxonomy" id="354351"/>
    <lineage>
        <taxon>Bacteria</taxon>
        <taxon>Pseudomonadati</taxon>
        <taxon>Pseudomonadota</taxon>
        <taxon>Alphaproteobacteria</taxon>
        <taxon>Hyphomicrobiales</taxon>
        <taxon>Brucellaceae</taxon>
        <taxon>Pseudochrobactrum</taxon>
    </lineage>
</organism>
<reference evidence="4 5" key="1">
    <citation type="submission" date="2018-06" db="EMBL/GenBank/DDBJ databases">
        <title>Genomic Encyclopedia of Type Strains, Phase IV (KMG-IV): sequencing the most valuable type-strain genomes for metagenomic binning, comparative biology and taxonomic classification.</title>
        <authorList>
            <person name="Goeker M."/>
        </authorList>
    </citation>
    <scope>NUCLEOTIDE SEQUENCE [LARGE SCALE GENOMIC DNA]</scope>
    <source>
        <strain evidence="4 5">DSM 25619</strain>
    </source>
</reference>